<feature type="domain" description="Integrase catalytic" evidence="3">
    <location>
        <begin position="218"/>
        <end position="379"/>
    </location>
</feature>
<dbReference type="InterPro" id="IPR048020">
    <property type="entry name" value="Transpos_IS3"/>
</dbReference>
<evidence type="ECO:0000256" key="2">
    <source>
        <dbReference type="SAM" id="Coils"/>
    </source>
</evidence>
<sequence length="379" mass="42530">GTYKYPAEFRADAVELVRSADRPVSQIAAELGVNHETLRQWVKTADKHARPEAVTESAKDAEIAALRKRVRELEMERDILRRAAKYFGGRDQLVSRFQFVADHRDAFGVKRLCTVLNLSRSGFYRWLKTAPARAARKAADAVLTGRIRTIHTASGKTYGSRRVTAELRGNGLLVNRKRVERLMRQHTIVGRRLRRRHRTTIPDPDRQAVPDLLQRNFTAASPDTAWIGDITYLPISGGRFLYLATVIDVYSRRLLGWSIADHMRTELVTDALVAAVRTRGGRVDGVIFHSDHGAQYGSKAFADACRTAGIRRSMGAVGSSADNAAAESFFASLKREILPGRRGWPTERAARLAVFHWLGFYNHQRRHSAVGYLAPAVFE</sequence>
<protein>
    <submittedName>
        <fullName evidence="4">IS3 family transposase</fullName>
    </submittedName>
</protein>
<evidence type="ECO:0000256" key="1">
    <source>
        <dbReference type="ARBA" id="ARBA00002286"/>
    </source>
</evidence>
<dbReference type="Proteomes" id="UP001595834">
    <property type="component" value="Unassembled WGS sequence"/>
</dbReference>
<dbReference type="PANTHER" id="PTHR46889:SF4">
    <property type="entry name" value="TRANSPOSASE INSO FOR INSERTION SEQUENCE ELEMENT IS911B-RELATED"/>
    <property type="match status" value="1"/>
</dbReference>
<dbReference type="NCBIfam" id="NF033516">
    <property type="entry name" value="transpos_IS3"/>
    <property type="match status" value="1"/>
</dbReference>
<organism evidence="4 5">
    <name type="scientific">Streptomyces mauvecolor</name>
    <dbReference type="NCBI Taxonomy" id="58345"/>
    <lineage>
        <taxon>Bacteria</taxon>
        <taxon>Bacillati</taxon>
        <taxon>Actinomycetota</taxon>
        <taxon>Actinomycetes</taxon>
        <taxon>Kitasatosporales</taxon>
        <taxon>Streptomycetaceae</taxon>
        <taxon>Streptomyces</taxon>
    </lineage>
</organism>
<dbReference type="EMBL" id="JBHSIZ010000058">
    <property type="protein sequence ID" value="MFC4962185.1"/>
    <property type="molecule type" value="Genomic_DNA"/>
</dbReference>
<evidence type="ECO:0000259" key="3">
    <source>
        <dbReference type="PROSITE" id="PS50994"/>
    </source>
</evidence>
<dbReference type="Pfam" id="PF13276">
    <property type="entry name" value="HTH_21"/>
    <property type="match status" value="1"/>
</dbReference>
<dbReference type="InterPro" id="IPR001584">
    <property type="entry name" value="Integrase_cat-core"/>
</dbReference>
<keyword evidence="5" id="KW-1185">Reference proteome</keyword>
<dbReference type="Gene3D" id="3.30.420.10">
    <property type="entry name" value="Ribonuclease H-like superfamily/Ribonuclease H"/>
    <property type="match status" value="1"/>
</dbReference>
<comment type="function">
    <text evidence="1">Involved in the transposition of the insertion sequence.</text>
</comment>
<gene>
    <name evidence="4" type="ORF">ACFPFX_38475</name>
</gene>
<dbReference type="InterPro" id="IPR050900">
    <property type="entry name" value="Transposase_IS3/IS150/IS904"/>
</dbReference>
<dbReference type="InterPro" id="IPR025948">
    <property type="entry name" value="HTH-like_dom"/>
</dbReference>
<accession>A0ABV9UY86</accession>
<name>A0ABV9UY86_9ACTN</name>
<dbReference type="Pfam" id="PF01527">
    <property type="entry name" value="HTH_Tnp_1"/>
    <property type="match status" value="1"/>
</dbReference>
<dbReference type="RefSeq" id="WP_381230195.1">
    <property type="nucleotide sequence ID" value="NZ_JBHSIZ010000058.1"/>
</dbReference>
<dbReference type="Pfam" id="PF00665">
    <property type="entry name" value="rve"/>
    <property type="match status" value="1"/>
</dbReference>
<dbReference type="SUPFAM" id="SSF46689">
    <property type="entry name" value="Homeodomain-like"/>
    <property type="match status" value="1"/>
</dbReference>
<dbReference type="Gene3D" id="1.10.10.60">
    <property type="entry name" value="Homeodomain-like"/>
    <property type="match status" value="1"/>
</dbReference>
<reference evidence="5" key="1">
    <citation type="journal article" date="2019" name="Int. J. Syst. Evol. Microbiol.">
        <title>The Global Catalogue of Microorganisms (GCM) 10K type strain sequencing project: providing services to taxonomists for standard genome sequencing and annotation.</title>
        <authorList>
            <consortium name="The Broad Institute Genomics Platform"/>
            <consortium name="The Broad Institute Genome Sequencing Center for Infectious Disease"/>
            <person name="Wu L."/>
            <person name="Ma J."/>
        </authorList>
    </citation>
    <scope>NUCLEOTIDE SEQUENCE [LARGE SCALE GENOMIC DNA]</scope>
    <source>
        <strain evidence="5">CCM 7224</strain>
    </source>
</reference>
<dbReference type="InterPro" id="IPR002514">
    <property type="entry name" value="Transposase_8"/>
</dbReference>
<feature type="non-terminal residue" evidence="4">
    <location>
        <position position="379"/>
    </location>
</feature>
<dbReference type="InterPro" id="IPR009057">
    <property type="entry name" value="Homeodomain-like_sf"/>
</dbReference>
<keyword evidence="2" id="KW-0175">Coiled coil</keyword>
<dbReference type="PROSITE" id="PS50994">
    <property type="entry name" value="INTEGRASE"/>
    <property type="match status" value="1"/>
</dbReference>
<dbReference type="InterPro" id="IPR036397">
    <property type="entry name" value="RNaseH_sf"/>
</dbReference>
<evidence type="ECO:0000313" key="5">
    <source>
        <dbReference type="Proteomes" id="UP001595834"/>
    </source>
</evidence>
<dbReference type="SUPFAM" id="SSF53098">
    <property type="entry name" value="Ribonuclease H-like"/>
    <property type="match status" value="1"/>
</dbReference>
<evidence type="ECO:0000313" key="4">
    <source>
        <dbReference type="EMBL" id="MFC4962185.1"/>
    </source>
</evidence>
<feature type="coiled-coil region" evidence="2">
    <location>
        <begin position="56"/>
        <end position="83"/>
    </location>
</feature>
<proteinExistence type="predicted"/>
<dbReference type="InterPro" id="IPR012337">
    <property type="entry name" value="RNaseH-like_sf"/>
</dbReference>
<dbReference type="PANTHER" id="PTHR46889">
    <property type="entry name" value="TRANSPOSASE INSF FOR INSERTION SEQUENCE IS3B-RELATED"/>
    <property type="match status" value="1"/>
</dbReference>
<comment type="caution">
    <text evidence="4">The sequence shown here is derived from an EMBL/GenBank/DDBJ whole genome shotgun (WGS) entry which is preliminary data.</text>
</comment>
<feature type="non-terminal residue" evidence="4">
    <location>
        <position position="1"/>
    </location>
</feature>